<dbReference type="SUPFAM" id="SSF52058">
    <property type="entry name" value="L domain-like"/>
    <property type="match status" value="2"/>
</dbReference>
<evidence type="ECO:0000259" key="10">
    <source>
        <dbReference type="Pfam" id="PF25019"/>
    </source>
</evidence>
<protein>
    <submittedName>
        <fullName evidence="11">Uncharacterized protein</fullName>
    </submittedName>
</protein>
<evidence type="ECO:0000313" key="11">
    <source>
        <dbReference type="EMBL" id="KAK6138630.1"/>
    </source>
</evidence>
<dbReference type="CDD" id="cd14798">
    <property type="entry name" value="RX-CC_like"/>
    <property type="match status" value="1"/>
</dbReference>
<dbReference type="InterPro" id="IPR027417">
    <property type="entry name" value="P-loop_NTPase"/>
</dbReference>
<dbReference type="Gene3D" id="3.40.50.300">
    <property type="entry name" value="P-loop containing nucleotide triphosphate hydrolases"/>
    <property type="match status" value="1"/>
</dbReference>
<dbReference type="Gene3D" id="1.10.8.430">
    <property type="entry name" value="Helical domain of apoptotic protease-activating factors"/>
    <property type="match status" value="1"/>
</dbReference>
<organism evidence="11 12">
    <name type="scientific">Rehmannia glutinosa</name>
    <name type="common">Chinese foxglove</name>
    <dbReference type="NCBI Taxonomy" id="99300"/>
    <lineage>
        <taxon>Eukaryota</taxon>
        <taxon>Viridiplantae</taxon>
        <taxon>Streptophyta</taxon>
        <taxon>Embryophyta</taxon>
        <taxon>Tracheophyta</taxon>
        <taxon>Spermatophyta</taxon>
        <taxon>Magnoliopsida</taxon>
        <taxon>eudicotyledons</taxon>
        <taxon>Gunneridae</taxon>
        <taxon>Pentapetalae</taxon>
        <taxon>asterids</taxon>
        <taxon>lamiids</taxon>
        <taxon>Lamiales</taxon>
        <taxon>Orobanchaceae</taxon>
        <taxon>Rehmannieae</taxon>
        <taxon>Rehmannia</taxon>
    </lineage>
</organism>
<keyword evidence="3" id="KW-0677">Repeat</keyword>
<gene>
    <name evidence="11" type="ORF">DH2020_027616</name>
</gene>
<comment type="similarity">
    <text evidence="1">Belongs to the disease resistance NB-LRR family.</text>
</comment>
<evidence type="ECO:0000256" key="4">
    <source>
        <dbReference type="ARBA" id="ARBA00022741"/>
    </source>
</evidence>
<dbReference type="PRINTS" id="PR00364">
    <property type="entry name" value="DISEASERSIST"/>
</dbReference>
<feature type="domain" description="Disease resistance protein winged helix" evidence="9">
    <location>
        <begin position="435"/>
        <end position="505"/>
    </location>
</feature>
<proteinExistence type="inferred from homology"/>
<keyword evidence="6" id="KW-0067">ATP-binding</keyword>
<feature type="domain" description="R13L1/DRL21-like LRR repeat region" evidence="10">
    <location>
        <begin position="680"/>
        <end position="813"/>
    </location>
</feature>
<dbReference type="InterPro" id="IPR041118">
    <property type="entry name" value="Rx_N"/>
</dbReference>
<dbReference type="Gene3D" id="1.10.10.10">
    <property type="entry name" value="Winged helix-like DNA-binding domain superfamily/Winged helix DNA-binding domain"/>
    <property type="match status" value="1"/>
</dbReference>
<dbReference type="Gene3D" id="3.80.10.10">
    <property type="entry name" value="Ribonuclease Inhibitor"/>
    <property type="match status" value="2"/>
</dbReference>
<evidence type="ECO:0000259" key="9">
    <source>
        <dbReference type="Pfam" id="PF23559"/>
    </source>
</evidence>
<dbReference type="Gene3D" id="1.20.5.4130">
    <property type="match status" value="1"/>
</dbReference>
<sequence>MAEAAVGAVVGASIRILLQNLLSVSSEISLVRAFNKDLENLKDSFLMIQDFLDDAEKQQITNRAVNRWLKKLESLAFEADNVLDELNYHLLSKKIETQNTMKKKVQSFFSHSNPIALRRKMAHKIRDINKKLELINPEASSFGLQIRLAGAQDSGVGSGAPASPGTDSFTVDPIVLGREYDVSRIVEMLTTNPNEQVFKIVPIFGMGGLGKTTLARLVFGDEQIKTHFEHCIWVHVSRNFNVLMIFKNILASLTTENVELGNREVLLKKLQKDLGAKRYLLVLDDVWNEETERWDDFVNSLVGISSVRGNGIIVTTRSERVASIVKTLPIYELKSLSEDNCWSIIKAKAFRTGDVPLEFEKMGENIANRCQGLPLAAKVVGGLLRGKSKDEWHSIEQSWLSDFGGDGNTILKILKLSFDHLSSPSLKKCFAYCSIFPKGVYIEREELIELWMAEGFLLTDQKMDTETGNKFLGILLENSLLQVVERDLYGNITYCNMHDLVHDLACSVLDSKSICLNNNILDDIYQVRYICREYIRDESYPIPKEQARCLRTLFFVGKVSDIIFSELKCLHVLILMGRDVKELPSMIRELIHLRYLDISYTRIECLPDSIGELYHLQTIRAVTDDKSEYYLTRLPMTLKYLISLKHLHIPEIQFPPEMGRLISLETLPYFKVGHEKGYGIVELGSMKNLKGKLEIHGLENVHDKEDAMSAYLFQKRNVFKLKFVWDESREGETNDEDVLEGLQPHPNLKSLEIYGFKGKRFPLWILKMVVRDDLEGRWLGLNNLMEIKLTSCKECEDIPMLGHLPLLKYLYLCRLTNVRSIGSSFYGIESCSTPSSSNIGVRKKDTVIVFQALERLELSDMPNLTQWVEVELPIAAKTQVYQVMVFPCLDYVKIDNCRLLTSAPSHFPCLKELEIAEMDSGIPLANICGIKLISLAKLKIDRLDGLASLPDGLFKNNQNLSYLEIRDCPNLTRLVPCFRGAKASLQELLISNCSSLGELPDDLHSLNSLKKLSIFLCPNLKSIPYPSVRRSQGFASLRHIEIGGCEGLTDLPCYLMDSCAPSIEQLSLFGLTSLTNLPTVIGRLHKLPHLTSLSIFNVPKCANFVKEIGSLNNLKELCIGYSSDSWKYGSFKETIDGIIGGLQSLRRLSLYGIEYWDTIPDKLQNLNSLLLLALYGFGIKALPEWLGNLSSLEVLYLYSCEKLRHLPSKEAMRRLTRLTELHMIDCPMLKQRCIVQESEEDSEWSKISHIPQVYM</sequence>
<evidence type="ECO:0000256" key="5">
    <source>
        <dbReference type="ARBA" id="ARBA00022821"/>
    </source>
</evidence>
<evidence type="ECO:0000259" key="8">
    <source>
        <dbReference type="Pfam" id="PF18052"/>
    </source>
</evidence>
<dbReference type="Pfam" id="PF00931">
    <property type="entry name" value="NB-ARC"/>
    <property type="match status" value="1"/>
</dbReference>
<keyword evidence="12" id="KW-1185">Reference proteome</keyword>
<evidence type="ECO:0000256" key="6">
    <source>
        <dbReference type="ARBA" id="ARBA00022840"/>
    </source>
</evidence>
<evidence type="ECO:0000256" key="2">
    <source>
        <dbReference type="ARBA" id="ARBA00022614"/>
    </source>
</evidence>
<dbReference type="SUPFAM" id="SSF52540">
    <property type="entry name" value="P-loop containing nucleoside triphosphate hydrolases"/>
    <property type="match status" value="1"/>
</dbReference>
<dbReference type="InterPro" id="IPR038005">
    <property type="entry name" value="RX-like_CC"/>
</dbReference>
<dbReference type="InterPro" id="IPR058922">
    <property type="entry name" value="WHD_DRP"/>
</dbReference>
<evidence type="ECO:0000313" key="12">
    <source>
        <dbReference type="Proteomes" id="UP001318860"/>
    </source>
</evidence>
<comment type="caution">
    <text evidence="11">The sequence shown here is derived from an EMBL/GenBank/DDBJ whole genome shotgun (WGS) entry which is preliminary data.</text>
</comment>
<dbReference type="Proteomes" id="UP001318860">
    <property type="component" value="Unassembled WGS sequence"/>
</dbReference>
<evidence type="ECO:0000259" key="7">
    <source>
        <dbReference type="Pfam" id="PF00931"/>
    </source>
</evidence>
<dbReference type="Pfam" id="PF23559">
    <property type="entry name" value="WHD_DRP"/>
    <property type="match status" value="1"/>
</dbReference>
<feature type="domain" description="Disease resistance N-terminal" evidence="8">
    <location>
        <begin position="15"/>
        <end position="101"/>
    </location>
</feature>
<dbReference type="InterPro" id="IPR002182">
    <property type="entry name" value="NB-ARC"/>
</dbReference>
<name>A0ABR0VWJ1_REHGL</name>
<feature type="domain" description="NB-ARC" evidence="7">
    <location>
        <begin position="179"/>
        <end position="351"/>
    </location>
</feature>
<dbReference type="Pfam" id="PF18052">
    <property type="entry name" value="Rx_N"/>
    <property type="match status" value="1"/>
</dbReference>
<accession>A0ABR0VWJ1</accession>
<dbReference type="PANTHER" id="PTHR36766">
    <property type="entry name" value="PLANT BROAD-SPECTRUM MILDEW RESISTANCE PROTEIN RPW8"/>
    <property type="match status" value="1"/>
</dbReference>
<evidence type="ECO:0000256" key="1">
    <source>
        <dbReference type="ARBA" id="ARBA00008894"/>
    </source>
</evidence>
<dbReference type="InterPro" id="IPR032675">
    <property type="entry name" value="LRR_dom_sf"/>
</dbReference>
<keyword evidence="2" id="KW-0433">Leucine-rich repeat</keyword>
<dbReference type="InterPro" id="IPR056789">
    <property type="entry name" value="LRR_R13L1-DRL21"/>
</dbReference>
<keyword evidence="4" id="KW-0547">Nucleotide-binding</keyword>
<keyword evidence="5" id="KW-0611">Plant defense</keyword>
<dbReference type="PANTHER" id="PTHR36766:SF70">
    <property type="entry name" value="DISEASE RESISTANCE PROTEIN RGA4"/>
    <property type="match status" value="1"/>
</dbReference>
<reference evidence="11 12" key="1">
    <citation type="journal article" date="2021" name="Comput. Struct. Biotechnol. J.">
        <title>De novo genome assembly of the potent medicinal plant Rehmannia glutinosa using nanopore technology.</title>
        <authorList>
            <person name="Ma L."/>
            <person name="Dong C."/>
            <person name="Song C."/>
            <person name="Wang X."/>
            <person name="Zheng X."/>
            <person name="Niu Y."/>
            <person name="Chen S."/>
            <person name="Feng W."/>
        </authorList>
    </citation>
    <scope>NUCLEOTIDE SEQUENCE [LARGE SCALE GENOMIC DNA]</scope>
    <source>
        <strain evidence="11">DH-2019</strain>
    </source>
</reference>
<dbReference type="InterPro" id="IPR036388">
    <property type="entry name" value="WH-like_DNA-bd_sf"/>
</dbReference>
<dbReference type="InterPro" id="IPR042197">
    <property type="entry name" value="Apaf_helical"/>
</dbReference>
<dbReference type="EMBL" id="JABTTQ020000690">
    <property type="protein sequence ID" value="KAK6138630.1"/>
    <property type="molecule type" value="Genomic_DNA"/>
</dbReference>
<evidence type="ECO:0000256" key="3">
    <source>
        <dbReference type="ARBA" id="ARBA00022737"/>
    </source>
</evidence>
<dbReference type="Pfam" id="PF25019">
    <property type="entry name" value="LRR_R13L1-DRL21"/>
    <property type="match status" value="1"/>
</dbReference>